<dbReference type="PANTHER" id="PTHR43798">
    <property type="entry name" value="MONOACYLGLYCEROL LIPASE"/>
    <property type="match status" value="1"/>
</dbReference>
<dbReference type="InterPro" id="IPR000639">
    <property type="entry name" value="Epox_hydrolase-like"/>
</dbReference>
<dbReference type="InterPro" id="IPR000073">
    <property type="entry name" value="AB_hydrolase_1"/>
</dbReference>
<dbReference type="Proteomes" id="UP000190637">
    <property type="component" value="Unassembled WGS sequence"/>
</dbReference>
<name>A0A1T4PVW8_9ACTN</name>
<dbReference type="AlphaFoldDB" id="A0A1T4PVW8"/>
<gene>
    <name evidence="2" type="ORF">SAMN02745673_02025</name>
</gene>
<reference evidence="2 3" key="1">
    <citation type="submission" date="2017-02" db="EMBL/GenBank/DDBJ databases">
        <authorList>
            <person name="Peterson S.W."/>
        </authorList>
    </citation>
    <scope>NUCLEOTIDE SEQUENCE [LARGE SCALE GENOMIC DNA]</scope>
    <source>
        <strain evidence="2 3">DSM 45154</strain>
    </source>
</reference>
<dbReference type="PRINTS" id="PR00111">
    <property type="entry name" value="ABHYDROLASE"/>
</dbReference>
<accession>A0A1T4PVW8</accession>
<dbReference type="Gene3D" id="3.40.50.1820">
    <property type="entry name" value="alpha/beta hydrolase"/>
    <property type="match status" value="1"/>
</dbReference>
<evidence type="ECO:0000313" key="2">
    <source>
        <dbReference type="EMBL" id="SJZ95516.1"/>
    </source>
</evidence>
<dbReference type="PRINTS" id="PR00412">
    <property type="entry name" value="EPOXHYDRLASE"/>
</dbReference>
<dbReference type="InterPro" id="IPR050266">
    <property type="entry name" value="AB_hydrolase_sf"/>
</dbReference>
<proteinExistence type="predicted"/>
<organism evidence="2 3">
    <name type="scientific">Marinactinospora thermotolerans DSM 45154</name>
    <dbReference type="NCBI Taxonomy" id="1122192"/>
    <lineage>
        <taxon>Bacteria</taxon>
        <taxon>Bacillati</taxon>
        <taxon>Actinomycetota</taxon>
        <taxon>Actinomycetes</taxon>
        <taxon>Streptosporangiales</taxon>
        <taxon>Nocardiopsidaceae</taxon>
        <taxon>Marinactinospora</taxon>
    </lineage>
</organism>
<dbReference type="Pfam" id="PF12697">
    <property type="entry name" value="Abhydrolase_6"/>
    <property type="match status" value="1"/>
</dbReference>
<dbReference type="SUPFAM" id="SSF53474">
    <property type="entry name" value="alpha/beta-Hydrolases"/>
    <property type="match status" value="1"/>
</dbReference>
<dbReference type="InterPro" id="IPR029058">
    <property type="entry name" value="AB_hydrolase_fold"/>
</dbReference>
<dbReference type="OrthoDB" id="5495375at2"/>
<sequence>MRVPIVLVHGLRTSGSMWRPQLDALRAQGRTVVAPDLPGHGHRRGEEGFTLEAAVETVREAIDEVGGRALVVGLSLGGFVSIATAAIYPERVAGLVAASCSARPVNALAHMYRIPTVLLERLPDKGLAVNERFHRLMLDAAGAEAVLDGGLAMEAARGVIDAISDMDVLGFLGSYPGTVWLINGTRDHFRIHEKLFLNACVDGRLLAVPRAGHMVNLDQPEVFTKIVADAADAVTARIIEPREEPRSPAS</sequence>
<dbReference type="EMBL" id="FUWS01000004">
    <property type="protein sequence ID" value="SJZ95516.1"/>
    <property type="molecule type" value="Genomic_DNA"/>
</dbReference>
<dbReference type="GO" id="GO:0003824">
    <property type="term" value="F:catalytic activity"/>
    <property type="evidence" value="ECO:0007669"/>
    <property type="project" value="InterPro"/>
</dbReference>
<protein>
    <submittedName>
        <fullName evidence="2">Pimeloyl-ACP methyl ester carboxylesterase</fullName>
    </submittedName>
</protein>
<feature type="domain" description="AB hydrolase-1" evidence="1">
    <location>
        <begin position="5"/>
        <end position="223"/>
    </location>
</feature>
<dbReference type="RefSeq" id="WP_078761332.1">
    <property type="nucleotide sequence ID" value="NZ_FUWS01000004.1"/>
</dbReference>
<dbReference type="STRING" id="1122192.SAMN02745673_02025"/>
<keyword evidence="3" id="KW-1185">Reference proteome</keyword>
<evidence type="ECO:0000259" key="1">
    <source>
        <dbReference type="Pfam" id="PF12697"/>
    </source>
</evidence>
<evidence type="ECO:0000313" key="3">
    <source>
        <dbReference type="Proteomes" id="UP000190637"/>
    </source>
</evidence>